<dbReference type="AlphaFoldDB" id="A0A4Q0Y0K6"/>
<reference evidence="2 3" key="1">
    <citation type="submission" date="2017-10" db="EMBL/GenBank/DDBJ databases">
        <title>Genomics of the genus Arcobacter.</title>
        <authorList>
            <person name="Perez-Cataluna A."/>
            <person name="Figueras M.J."/>
        </authorList>
    </citation>
    <scope>NUCLEOTIDE SEQUENCE [LARGE SCALE GENOMIC DNA]</scope>
    <source>
        <strain evidence="2 3">DSM 24636</strain>
    </source>
</reference>
<feature type="domain" description="PD-(D/E)XK endonuclease-like" evidence="1">
    <location>
        <begin position="548"/>
        <end position="781"/>
    </location>
</feature>
<sequence>MQSRTKLLVFPTSRSIREYVNSQKEFNTLLPAIITIDELFKKSLVFENKKYLDEDERFLYLKEAVKNVDLDSLGISSSFSYFIKQSDYIYRFFLELASENVDIESISSIDTYGFYSEHLEILKKIRKNFLEILDRENFVDRINFSKYFSINSDFIKRYNEIELYFEGYFTKFEFEIIKSITKYSKLMISFVYNQFNEKSIEKFIEYGFDLTLENSYTIDFSNKMILEEKKLVKKCENIEIKGFSSRVNQIAFIKKAIVDLVNKGINPSKIALILPDESFTTTISLFDNEGYFNYAMGLNIYSTNLFKTIDAIYAYMNESEIKNIKNLEFIDCNKELVDKLFKANWNKIITIEIFEEIIKFFISKETNKELLEKFNELIYKLYKIVFSYEDKIRLKDVYKIFYQRVVKLTLDDINSGKVTVMGLLESRRLEFDAVIICDFNESFIPKRSLKDKFLSTKLKQSANLPTSVDRENLQKYYYERLINNSKNVYISYVKNENEQISRFANLLFKEDIDENLYDNSYKHILYKSSNLKHFSNEVILDIDLSKLTWSASSLKEFLECKRKFYLNHILKIKEHDISLKPKGYELGNIIHKTLEEFYKEKNRDYKTLLDIFNKNRTENSFLNLELEIWKKRLKEFIEEEDKRVKEGFINIEQEKAFLFDFDGIKLRGTIDRIDKKEDQFYVIDYKTSSNLKVDSKKNYDKSKDFQLEFYYLAIKKLYEAKAINTLYYDLYEMKLKEEIALEEKLEVLKDIFSTFKTQKVNFDKCESLQTCQYCVYSTICNR</sequence>
<proteinExistence type="predicted"/>
<evidence type="ECO:0000313" key="2">
    <source>
        <dbReference type="EMBL" id="RXJ61751.1"/>
    </source>
</evidence>
<dbReference type="RefSeq" id="WP_129082706.1">
    <property type="nucleotide sequence ID" value="NZ_CP041070.1"/>
</dbReference>
<keyword evidence="3" id="KW-1185">Reference proteome</keyword>
<dbReference type="SUPFAM" id="SSF52980">
    <property type="entry name" value="Restriction endonuclease-like"/>
    <property type="match status" value="1"/>
</dbReference>
<organism evidence="2 3">
    <name type="scientific">Halarcobacter anaerophilus</name>
    <dbReference type="NCBI Taxonomy" id="877500"/>
    <lineage>
        <taxon>Bacteria</taxon>
        <taxon>Pseudomonadati</taxon>
        <taxon>Campylobacterota</taxon>
        <taxon>Epsilonproteobacteria</taxon>
        <taxon>Campylobacterales</taxon>
        <taxon>Arcobacteraceae</taxon>
        <taxon>Halarcobacter</taxon>
    </lineage>
</organism>
<evidence type="ECO:0000313" key="3">
    <source>
        <dbReference type="Proteomes" id="UP000290191"/>
    </source>
</evidence>
<dbReference type="InterPro" id="IPR011335">
    <property type="entry name" value="Restrct_endonuc-II-like"/>
</dbReference>
<dbReference type="SUPFAM" id="SSF52540">
    <property type="entry name" value="P-loop containing nucleoside triphosphate hydrolases"/>
    <property type="match status" value="1"/>
</dbReference>
<dbReference type="OrthoDB" id="9766257at2"/>
<dbReference type="Pfam" id="PF12705">
    <property type="entry name" value="PDDEXK_1"/>
    <property type="match status" value="1"/>
</dbReference>
<evidence type="ECO:0000259" key="1">
    <source>
        <dbReference type="Pfam" id="PF12705"/>
    </source>
</evidence>
<dbReference type="Gene3D" id="3.90.320.10">
    <property type="match status" value="1"/>
</dbReference>
<dbReference type="Gene3D" id="3.40.50.300">
    <property type="entry name" value="P-loop containing nucleotide triphosphate hydrolases"/>
    <property type="match status" value="1"/>
</dbReference>
<dbReference type="InterPro" id="IPR027417">
    <property type="entry name" value="P-loop_NTPase"/>
</dbReference>
<name>A0A4Q0Y0K6_9BACT</name>
<dbReference type="InterPro" id="IPR011604">
    <property type="entry name" value="PDDEXK-like_dom_sf"/>
</dbReference>
<dbReference type="EMBL" id="PDKO01000012">
    <property type="protein sequence ID" value="RXJ61751.1"/>
    <property type="molecule type" value="Genomic_DNA"/>
</dbReference>
<dbReference type="STRING" id="877500.GCA_000935065_01295"/>
<protein>
    <recommendedName>
        <fullName evidence="1">PD-(D/E)XK endonuclease-like domain-containing protein</fullName>
    </recommendedName>
</protein>
<dbReference type="InterPro" id="IPR038726">
    <property type="entry name" value="PDDEXK_AddAB-type"/>
</dbReference>
<dbReference type="Proteomes" id="UP000290191">
    <property type="component" value="Unassembled WGS sequence"/>
</dbReference>
<comment type="caution">
    <text evidence="2">The sequence shown here is derived from an EMBL/GenBank/DDBJ whole genome shotgun (WGS) entry which is preliminary data.</text>
</comment>
<gene>
    <name evidence="2" type="ORF">CRV06_12215</name>
</gene>
<accession>A0A4Q0Y0K6</accession>